<feature type="transmembrane region" description="Helical" evidence="1">
    <location>
        <begin position="221"/>
        <end position="252"/>
    </location>
</feature>
<dbReference type="RefSeq" id="WP_404674789.1">
    <property type="nucleotide sequence ID" value="NZ_JBJDOT010000004.1"/>
</dbReference>
<feature type="transmembrane region" description="Helical" evidence="1">
    <location>
        <begin position="7"/>
        <end position="25"/>
    </location>
</feature>
<evidence type="ECO:0000313" key="2">
    <source>
        <dbReference type="EMBL" id="MFK3863051.1"/>
    </source>
</evidence>
<evidence type="ECO:0000313" key="3">
    <source>
        <dbReference type="Proteomes" id="UP001620262"/>
    </source>
</evidence>
<sequence length="464" mass="53174">MIIKKNKYVLFLLFLAVIAVFSFYMEFHASSLFLPTLSFVLIVTIVTFNLFMNDDDFYSPLSMFSIMYLGYAIGGFYYSGATNYFGKFISFLSLQPEAVVSLMRLSLIYATICFLFFGVGYALFKKKIIFEAQFDKSRFWSFYARYYPLIVIPFLLIGLLYWYWVAQVTAGGMLNLLMYFQAFRHLVEDANISTLPYHFYYAGIYLWLLGLETQGKSVTKAFIFFSIIGLVINLSQGRITLAITFLFSQLFFFALKDQYLRKKVFIYFISLMSIAFLVYFLRILSNSLFIGADSDAFDKNIFDVIIGGGNVADLQQLVIIFHTYGASDVTLGLTYFDWFRNTFGQFFGLQPSSVGLMIKELYVPASSGAPTPGAIGEAYVNFNIAAPLFMFFVGSAFSLIYRYVMRSGNSLLLLVYSVFLARFIFIYPKVDSTMLVNFLWGVIPFLLGVSLLFILFEFSKRERA</sequence>
<dbReference type="EMBL" id="JBJDOT010000004">
    <property type="protein sequence ID" value="MFK3863051.1"/>
    <property type="molecule type" value="Genomic_DNA"/>
</dbReference>
<feature type="transmembrane region" description="Helical" evidence="1">
    <location>
        <begin position="98"/>
        <end position="124"/>
    </location>
</feature>
<feature type="transmembrane region" description="Helical" evidence="1">
    <location>
        <begin position="384"/>
        <end position="404"/>
    </location>
</feature>
<keyword evidence="3" id="KW-1185">Reference proteome</keyword>
<feature type="transmembrane region" description="Helical" evidence="1">
    <location>
        <begin position="145"/>
        <end position="164"/>
    </location>
</feature>
<proteinExistence type="predicted"/>
<name>A0ABW8KTB4_9GAMM</name>
<feature type="transmembrane region" description="Helical" evidence="1">
    <location>
        <begin position="434"/>
        <end position="456"/>
    </location>
</feature>
<keyword evidence="1" id="KW-0472">Membrane</keyword>
<accession>A0ABW8KTB4</accession>
<feature type="transmembrane region" description="Helical" evidence="1">
    <location>
        <begin position="411"/>
        <end position="428"/>
    </location>
</feature>
<feature type="transmembrane region" description="Helical" evidence="1">
    <location>
        <begin position="31"/>
        <end position="51"/>
    </location>
</feature>
<comment type="caution">
    <text evidence="2">The sequence shown here is derived from an EMBL/GenBank/DDBJ whole genome shotgun (WGS) entry which is preliminary data.</text>
</comment>
<feature type="transmembrane region" description="Helical" evidence="1">
    <location>
        <begin position="264"/>
        <end position="284"/>
    </location>
</feature>
<reference evidence="2 3" key="1">
    <citation type="submission" date="2024-11" db="EMBL/GenBank/DDBJ databases">
        <title>The Natural Products Discovery Center: Release of the First 8490 Sequenced Strains for Exploring Actinobacteria Biosynthetic Diversity.</title>
        <authorList>
            <person name="Kalkreuter E."/>
            <person name="Kautsar S.A."/>
            <person name="Yang D."/>
            <person name="Bader C.D."/>
            <person name="Teijaro C.N."/>
            <person name="Fluegel L."/>
            <person name="Davis C.M."/>
            <person name="Simpson J.R."/>
            <person name="Lauterbach L."/>
            <person name="Steele A.D."/>
            <person name="Gui C."/>
            <person name="Meng S."/>
            <person name="Li G."/>
            <person name="Viehrig K."/>
            <person name="Ye F."/>
            <person name="Su P."/>
            <person name="Kiefer A.F."/>
            <person name="Nichols A."/>
            <person name="Cepeda A.J."/>
            <person name="Yan W."/>
            <person name="Fan B."/>
            <person name="Jiang Y."/>
            <person name="Adhikari A."/>
            <person name="Zheng C.-J."/>
            <person name="Schuster L."/>
            <person name="Cowan T.M."/>
            <person name="Smanski M.J."/>
            <person name="Chevrette M.G."/>
            <person name="De Carvalho L.P.S."/>
            <person name="Shen B."/>
        </authorList>
    </citation>
    <scope>NUCLEOTIDE SEQUENCE [LARGE SCALE GENOMIC DNA]</scope>
    <source>
        <strain evidence="2 3">NPDC078403</strain>
    </source>
</reference>
<keyword evidence="1" id="KW-1133">Transmembrane helix</keyword>
<gene>
    <name evidence="2" type="ORF">ACI2JU_04080</name>
</gene>
<evidence type="ECO:0000256" key="1">
    <source>
        <dbReference type="SAM" id="Phobius"/>
    </source>
</evidence>
<dbReference type="Proteomes" id="UP001620262">
    <property type="component" value="Unassembled WGS sequence"/>
</dbReference>
<organism evidence="2 3">
    <name type="scientific">Pseudoalteromonas rhizosphaerae</name>
    <dbReference type="NCBI Taxonomy" id="2518973"/>
    <lineage>
        <taxon>Bacteria</taxon>
        <taxon>Pseudomonadati</taxon>
        <taxon>Pseudomonadota</taxon>
        <taxon>Gammaproteobacteria</taxon>
        <taxon>Alteromonadales</taxon>
        <taxon>Pseudoalteromonadaceae</taxon>
        <taxon>Pseudoalteromonas</taxon>
    </lineage>
</organism>
<feature type="transmembrane region" description="Helical" evidence="1">
    <location>
        <begin position="58"/>
        <end position="78"/>
    </location>
</feature>
<keyword evidence="1" id="KW-0812">Transmembrane</keyword>
<protein>
    <submittedName>
        <fullName evidence="2">O-antigen polymerase</fullName>
    </submittedName>
</protein>